<comment type="caution">
    <text evidence="1">The sequence shown here is derived from an EMBL/GenBank/DDBJ whole genome shotgun (WGS) entry which is preliminary data.</text>
</comment>
<evidence type="ECO:0000313" key="2">
    <source>
        <dbReference type="Proteomes" id="UP000823786"/>
    </source>
</evidence>
<protein>
    <recommendedName>
        <fullName evidence="3">DUF3168 domain-containing protein</fullName>
    </recommendedName>
</protein>
<organism evidence="1 2">
    <name type="scientific">Rhizobium herbae</name>
    <dbReference type="NCBI Taxonomy" id="508661"/>
    <lineage>
        <taxon>Bacteria</taxon>
        <taxon>Pseudomonadati</taxon>
        <taxon>Pseudomonadota</taxon>
        <taxon>Alphaproteobacteria</taxon>
        <taxon>Hyphomicrobiales</taxon>
        <taxon>Rhizobiaceae</taxon>
        <taxon>Rhizobium/Agrobacterium group</taxon>
        <taxon>Rhizobium</taxon>
    </lineage>
</organism>
<evidence type="ECO:0000313" key="1">
    <source>
        <dbReference type="EMBL" id="MBP1856859.1"/>
    </source>
</evidence>
<gene>
    <name evidence="1" type="ORF">J2Z75_000339</name>
</gene>
<keyword evidence="2" id="KW-1185">Reference proteome</keyword>
<proteinExistence type="predicted"/>
<dbReference type="RefSeq" id="WP_209846798.1">
    <property type="nucleotide sequence ID" value="NZ_JAGGJV010000001.1"/>
</dbReference>
<dbReference type="Gene3D" id="3.30.2000.30">
    <property type="match status" value="1"/>
</dbReference>
<dbReference type="InterPro" id="IPR053745">
    <property type="entry name" value="Viral_Tail_Comp_sf"/>
</dbReference>
<evidence type="ECO:0008006" key="3">
    <source>
        <dbReference type="Google" id="ProtNLM"/>
    </source>
</evidence>
<dbReference type="Pfam" id="PF11367">
    <property type="entry name" value="Tail_completion_gp17"/>
    <property type="match status" value="1"/>
</dbReference>
<dbReference type="InterPro" id="IPR021508">
    <property type="entry name" value="Gp17-like"/>
</dbReference>
<name>A0ABS4EFX7_9HYPH</name>
<sequence>MSPEIALQKAVRTRLVLTEEVVALVPAASILDRNQRPNPRPSVIIGEGQSVDEGDSIGRSLTRVYADLHIWVKEPSTEGSKSIAGAIRNAVRIGRFAGVDGFHFADCRIANTRFLRDPDGETSHAVVTVEAIVEEI</sequence>
<accession>A0ABS4EFX7</accession>
<dbReference type="Proteomes" id="UP000823786">
    <property type="component" value="Unassembled WGS sequence"/>
</dbReference>
<dbReference type="EMBL" id="JAGGJV010000001">
    <property type="protein sequence ID" value="MBP1856859.1"/>
    <property type="molecule type" value="Genomic_DNA"/>
</dbReference>
<reference evidence="1 2" key="1">
    <citation type="submission" date="2021-03" db="EMBL/GenBank/DDBJ databases">
        <title>Genomic Encyclopedia of Type Strains, Phase IV (KMG-IV): sequencing the most valuable type-strain genomes for metagenomic binning, comparative biology and taxonomic classification.</title>
        <authorList>
            <person name="Goeker M."/>
        </authorList>
    </citation>
    <scope>NUCLEOTIDE SEQUENCE [LARGE SCALE GENOMIC DNA]</scope>
    <source>
        <strain evidence="1 2">DSM 26427</strain>
    </source>
</reference>